<proteinExistence type="predicted"/>
<dbReference type="InterPro" id="IPR036116">
    <property type="entry name" value="FN3_sf"/>
</dbReference>
<dbReference type="PANTHER" id="PTHR34154:SF3">
    <property type="entry name" value="ALKALI-SENSITIVE LINKAGE PROTEIN 1"/>
    <property type="match status" value="1"/>
</dbReference>
<feature type="chain" id="PRO_5047136354" evidence="1">
    <location>
        <begin position="29"/>
        <end position="549"/>
    </location>
</feature>
<comment type="caution">
    <text evidence="3">The sequence shown here is derived from an EMBL/GenBank/DDBJ whole genome shotgun (WGS) entry which is preliminary data.</text>
</comment>
<feature type="domain" description="Fibronectin type-III" evidence="2">
    <location>
        <begin position="460"/>
        <end position="549"/>
    </location>
</feature>
<name>A0ABT2LWH7_9FIRM</name>
<feature type="signal peptide" evidence="1">
    <location>
        <begin position="1"/>
        <end position="28"/>
    </location>
</feature>
<dbReference type="InterPro" id="IPR017853">
    <property type="entry name" value="GH"/>
</dbReference>
<dbReference type="CDD" id="cd00063">
    <property type="entry name" value="FN3"/>
    <property type="match status" value="1"/>
</dbReference>
<accession>A0ABT2LWH7</accession>
<dbReference type="Gene3D" id="2.60.40.10">
    <property type="entry name" value="Immunoglobulins"/>
    <property type="match status" value="1"/>
</dbReference>
<evidence type="ECO:0000313" key="3">
    <source>
        <dbReference type="EMBL" id="MCT7397645.1"/>
    </source>
</evidence>
<dbReference type="InterPro" id="IPR003961">
    <property type="entry name" value="FN3_dom"/>
</dbReference>
<reference evidence="3" key="1">
    <citation type="submission" date="2022-09" db="EMBL/GenBank/DDBJ databases">
        <title>Eubacterium sp. LFL-14 isolated from human feces.</title>
        <authorList>
            <person name="Liu F."/>
        </authorList>
    </citation>
    <scope>NUCLEOTIDE SEQUENCE</scope>
    <source>
        <strain evidence="3">LFL-14</strain>
    </source>
</reference>
<dbReference type="InterPro" id="IPR013783">
    <property type="entry name" value="Ig-like_fold"/>
</dbReference>
<keyword evidence="1" id="KW-0732">Signal</keyword>
<dbReference type="RefSeq" id="WP_260978107.1">
    <property type="nucleotide sequence ID" value="NZ_JAODBU010000002.1"/>
</dbReference>
<evidence type="ECO:0000259" key="2">
    <source>
        <dbReference type="PROSITE" id="PS50853"/>
    </source>
</evidence>
<evidence type="ECO:0000256" key="1">
    <source>
        <dbReference type="SAM" id="SignalP"/>
    </source>
</evidence>
<dbReference type="Gene3D" id="3.20.20.80">
    <property type="entry name" value="Glycosidases"/>
    <property type="match status" value="1"/>
</dbReference>
<dbReference type="EMBL" id="JAODBU010000002">
    <property type="protein sequence ID" value="MCT7397645.1"/>
    <property type="molecule type" value="Genomic_DNA"/>
</dbReference>
<dbReference type="InterPro" id="IPR053183">
    <property type="entry name" value="ASL1"/>
</dbReference>
<keyword evidence="3" id="KW-0378">Hydrolase</keyword>
<dbReference type="Pfam" id="PF00041">
    <property type="entry name" value="fn3"/>
    <property type="match status" value="1"/>
</dbReference>
<dbReference type="PROSITE" id="PS50853">
    <property type="entry name" value="FN3"/>
    <property type="match status" value="1"/>
</dbReference>
<dbReference type="SUPFAM" id="SSF51445">
    <property type="entry name" value="(Trans)glycosidases"/>
    <property type="match status" value="1"/>
</dbReference>
<evidence type="ECO:0000313" key="4">
    <source>
        <dbReference type="Proteomes" id="UP001431199"/>
    </source>
</evidence>
<dbReference type="Proteomes" id="UP001431199">
    <property type="component" value="Unassembled WGS sequence"/>
</dbReference>
<dbReference type="SUPFAM" id="SSF49265">
    <property type="entry name" value="Fibronectin type III"/>
    <property type="match status" value="1"/>
</dbReference>
<keyword evidence="4" id="KW-1185">Reference proteome</keyword>
<dbReference type="InterPro" id="IPR024655">
    <property type="entry name" value="Asl1_glyco_hydro_catalytic"/>
</dbReference>
<dbReference type="PANTHER" id="PTHR34154">
    <property type="entry name" value="ALKALI-SENSITIVE LINKAGE PROTEIN 1"/>
    <property type="match status" value="1"/>
</dbReference>
<protein>
    <submittedName>
        <fullName evidence="3">Glycosyl hydrolase</fullName>
    </submittedName>
</protein>
<dbReference type="GO" id="GO:0016787">
    <property type="term" value="F:hydrolase activity"/>
    <property type="evidence" value="ECO:0007669"/>
    <property type="project" value="UniProtKB-KW"/>
</dbReference>
<dbReference type="Pfam" id="PF11790">
    <property type="entry name" value="Glyco_hydro_cc"/>
    <property type="match status" value="1"/>
</dbReference>
<organism evidence="3 4">
    <name type="scientific">Eubacterium album</name>
    <dbReference type="NCBI Taxonomy" id="2978477"/>
    <lineage>
        <taxon>Bacteria</taxon>
        <taxon>Bacillati</taxon>
        <taxon>Bacillota</taxon>
        <taxon>Clostridia</taxon>
        <taxon>Eubacteriales</taxon>
        <taxon>Eubacteriaceae</taxon>
        <taxon>Eubacterium</taxon>
    </lineage>
</organism>
<gene>
    <name evidence="3" type="ORF">N5B56_00920</name>
</gene>
<sequence>MRNFKRGVAFAMAAVMTVSMTGVISADANEESSTISSWKEEAVITPTEGKLVGAGYINVKVNTSVTDAESYNIVFDGKKAVELEANGENEQMAEVYTTSIAKHTLKVEAVLASGETVESNERNFFVSKKGIALGEDMSKTVELKKMNLSWYYNWQATPYNNSIDDGVDFVPMIWGRNQDDPDGTKDENLFKYIAEQCALVPKDANYILGYNEPELSAQANISVVQAQKGWEEIQKLGKRTVSPAISNPNGTYSGWLTPFLKGGTVDYNGVQIEIEGVSCDCVAIHTYISQRSVSMVIDAVKKVHELYGKPVWITEMGIFGSKAYGDKFDYSYQKPGENEKTGAFIKEVCAQLDEMDFVERYAWFPYNINSANDIDSNDASGSTALFDYDSGKLTDNGFLYASLGNPKGYETYKLTDADKYVYEEPTTQQPPTTATPKVEETTTQVTPTTVVPVETTKAITIGKVKIKSAKATKKKSAKVTWKKVSGVKQYQVQYSLNKKFKKSKTKKTGKLSIVLSKLAGGKKYFVRVRGINGSDKGPWSKTKTFKTSK</sequence>